<dbReference type="Pfam" id="PF18823">
    <property type="entry name" value="InPase"/>
    <property type="match status" value="1"/>
</dbReference>
<dbReference type="InterPro" id="IPR040561">
    <property type="entry name" value="LPD38"/>
</dbReference>
<protein>
    <recommendedName>
        <fullName evidence="6">PLxRFG domain-containing protein</fullName>
    </recommendedName>
</protein>
<feature type="region of interest" description="Disordered" evidence="1">
    <location>
        <begin position="1"/>
        <end position="20"/>
    </location>
</feature>
<comment type="caution">
    <text evidence="4">The sequence shown here is derived from an EMBL/GenBank/DDBJ whole genome shotgun (WGS) entry which is preliminary data.</text>
</comment>
<keyword evidence="5" id="KW-1185">Reference proteome</keyword>
<sequence>MQWKELESSEKYKNLSESDREVVRDQYFQDFISPNLSDDEKESGYSNFRKLTGGDIQTSAESTDFGKQLTGSAIQGVGQVARGLAEGARSFLGEQYIQPNDLNSLLAEFEKEGVDIAKPGFLRQSLDPLWDGVKNIAVKTFSDVDYEKLPNSHKAAVLLKPYVEEAEARGEVIDADVLKRLAMQHNANITQGKGIENKVGNTVRSFANEYISEPLINIGEIIKDDTSYRFKKAKENSIPDGDINDPSTWTAGKDPSLLGYTAQAADLLGNMLPQLGAAYLTRGRSLRAQMGIGAAIGSMQSGGAASREVETVIDNLTDEELAEQSEFFNQVVKMGASPENARNDLKSVLEREVFSDVAGTTAITGALSGYIFSPLTKLGGNSLGSNIATKGAAEAITEGAEEVTEGYTEKSAYNDAGGFEKNPWEGSFGNAVLGAIGGGVAGSVAGAGGHKAQLREQQRLNQEKSESELDNSVSDSSSEAIINLKDKFSKTSLSIETEQVTVPESDFVVDSEGNAIPKDYQQPLIEKEDVIFAGQENKKQRPAKDGMTDSFSEEYKGANLNEDKQVAEHSIGKDLETLSENANEPLNSDLSQEQNLEQEPEVKLNKKIEEKVADVELNPSEAQKEAGNYKKAHVNIQGLNISIENPKGSERSGIDPNGKQWKSKINHHYGYIKRTQGADGDHVDVFVGDKPESENVFVIDQVDANGKFDEHKVMLGFENKQEAVNGYLSNYEKGWKVGPVTELTSFEFKSWLKEGDTKNPIENEASLYRLGLQLGNPITKGAISKFRERVEHEFPNSPISYHLTEADLPSGIRNKIKIDGNGGKVKGIYSDGKIYVVGDNHKDVRDLTKTVFHELVGHHGLRNLLGDKHKEFINKVWDSMKASDRINTARRHGVKLNNKEVIADEYIAEIAENNTNPSVLDRIIVFLKELLNPLVELGISKRDIRIALSKAKSKLKKGEVGNNSPTSDTRYRTDENTVITPEVKRYDSLVRTFQDKYVSLKRTQQSIEKQGRVITDEANVYEKETLMHGKVERDLEIFERQHIKPLMQYLHKHKIEPEELDLFLYAKHAPERNKALVEFYQEQEVENVSESLSGMSDAEAKQIIETFQSEGRISKLEDAANNVYRMLNHKRNLLKENGLLSDEESDTWNKKYQHYVPLKGFAADEADASKGFIKKWLARKNDKLRRTGQPIVGRGFAIKGKESLKALGRRTTAGSILAHTSADVAAAILRSEKNKVAQSLLKLVENNPDKHYWSIHTAENAPEIKSQKTGMPTKMNEKNMADSNEFVPVKRDGKQYYIKINDPELVAAMRNMGVDEVNAVIRAMGVINRYLSTVSTSLSPDFIVSNFFRDLQTGLFNVLGETTREDGKLKSGKVSELLNLGALQGGYKKALQAIYRQERGKPIRQNNEWDKVYREFLDSGAKTGFFDSKTIEQQVRDIKRLIEIEKGTFKGKAIKYGKESLKFVNDLNAAVENTTRLVAFKYARDVGLSQQKAAVFAKDLTVNFNRRGNSTTVLNATYMFANASIQGSANFVRSLGQNPISRDPFTGKRNIKLTGAQMAGIAMAGAGYMLSMLARAVGGQAEDGEDWFDKIPDYILERNMVFFLPFEKMFSKAFIKNNPGWFGNAGEKTYIKIPLPYGYNIFHNVGTGIEQTINGSKRKSKTWLGKFLTFSVLGSFSPIGTANSEEFETGVVKTVTPTVAKPFVDMALNENYFGSPIYQDRRFINPKKPDSSLGKNRTSEAWKDFAKSINKITGGDEYEKGYVDIAPESFEYLFKYATGGFGTFINNVVDTNNSLNDSYKATDIRKFPIARKLVGKTHPYQDISDFYDRVDEVMLIHQKFIDLPWKQQAEFRDKNIAALKLASLGKAYKAKLKKFRDRVKVLSRKDKLTEFEKKQIKLLEDEQKKLIDNFNKEYSKIDAN</sequence>
<dbReference type="OrthoDB" id="343736at2"/>
<evidence type="ECO:0000259" key="2">
    <source>
        <dbReference type="Pfam" id="PF18823"/>
    </source>
</evidence>
<feature type="domain" description="Large polyvalent protein associated" evidence="3">
    <location>
        <begin position="1585"/>
        <end position="1794"/>
    </location>
</feature>
<evidence type="ECO:0000313" key="5">
    <source>
        <dbReference type="Proteomes" id="UP000315439"/>
    </source>
</evidence>
<dbReference type="InterPro" id="IPR041595">
    <property type="entry name" value="Inorganic_Pase"/>
</dbReference>
<dbReference type="Proteomes" id="UP000315439">
    <property type="component" value="Unassembled WGS sequence"/>
</dbReference>
<evidence type="ECO:0000256" key="1">
    <source>
        <dbReference type="SAM" id="MobiDB-lite"/>
    </source>
</evidence>
<evidence type="ECO:0000259" key="3">
    <source>
        <dbReference type="Pfam" id="PF18857"/>
    </source>
</evidence>
<reference evidence="4 5" key="1">
    <citation type="submission" date="2019-07" db="EMBL/GenBank/DDBJ databases">
        <title>Draft genome for Aliikangiella sp. M105.</title>
        <authorList>
            <person name="Wang G."/>
        </authorList>
    </citation>
    <scope>NUCLEOTIDE SEQUENCE [LARGE SCALE GENOMIC DNA]</scope>
    <source>
        <strain evidence="4 5">M105</strain>
    </source>
</reference>
<dbReference type="Pfam" id="PF18857">
    <property type="entry name" value="LPD38"/>
    <property type="match status" value="1"/>
</dbReference>
<proteinExistence type="predicted"/>
<dbReference type="EMBL" id="VIKS01000015">
    <property type="protein sequence ID" value="TQV82870.1"/>
    <property type="molecule type" value="Genomic_DNA"/>
</dbReference>
<evidence type="ECO:0008006" key="6">
    <source>
        <dbReference type="Google" id="ProtNLM"/>
    </source>
</evidence>
<dbReference type="RefSeq" id="WP_142934563.1">
    <property type="nucleotide sequence ID" value="NZ_ML660171.1"/>
</dbReference>
<organism evidence="4 5">
    <name type="scientific">Aliikangiella coralliicola</name>
    <dbReference type="NCBI Taxonomy" id="2592383"/>
    <lineage>
        <taxon>Bacteria</taxon>
        <taxon>Pseudomonadati</taxon>
        <taxon>Pseudomonadota</taxon>
        <taxon>Gammaproteobacteria</taxon>
        <taxon>Oceanospirillales</taxon>
        <taxon>Pleioneaceae</taxon>
        <taxon>Aliikangiella</taxon>
    </lineage>
</organism>
<evidence type="ECO:0000313" key="4">
    <source>
        <dbReference type="EMBL" id="TQV82870.1"/>
    </source>
</evidence>
<gene>
    <name evidence="4" type="ORF">FLL46_24175</name>
</gene>
<accession>A0A545U079</accession>
<feature type="domain" description="Inorganic pyrophosphatase" evidence="2">
    <location>
        <begin position="621"/>
        <end position="753"/>
    </location>
</feature>
<name>A0A545U079_9GAMM</name>